<evidence type="ECO:0000313" key="3">
    <source>
        <dbReference type="Proteomes" id="UP000294914"/>
    </source>
</evidence>
<gene>
    <name evidence="2" type="ORF">EDC23_0368</name>
</gene>
<sequence length="278" mass="32202">MSSWSKFECEAIVRDYFQMLMEEIAARPYSKTGHRRALQSKQVKRSDGSIEYKHQNISAILLELGYPYIQGYKPAFNYQKILKDTVLMHLQSQAGVVESKVVELADQVPEQSGEVDWNRVLETPPDRLPDSPVVGAREFNPGHYNFAAREERNRRLGQLGEEFVLEFEKYRLEQAGRLDLAREVEWTSQKLGDGAGYDIRSFDAQYEEELFIEVKTTNSGKYQPFMISDNEVAFSASTEDKYALYRVFDFRCNARIFTLQGNINENVKLQPKLYRASF</sequence>
<evidence type="ECO:0000313" key="2">
    <source>
        <dbReference type="EMBL" id="TDY03997.1"/>
    </source>
</evidence>
<reference evidence="2 3" key="1">
    <citation type="submission" date="2019-03" db="EMBL/GenBank/DDBJ databases">
        <title>Genomic Encyclopedia of Type Strains, Phase IV (KMG-IV): sequencing the most valuable type-strain genomes for metagenomic binning, comparative biology and taxonomic classification.</title>
        <authorList>
            <person name="Goeker M."/>
        </authorList>
    </citation>
    <scope>NUCLEOTIDE SEQUENCE [LARGE SCALE GENOMIC DNA]</scope>
    <source>
        <strain evidence="2 3">DSM 16326</strain>
    </source>
</reference>
<protein>
    <submittedName>
        <fullName evidence="2">Uncharacterized protein DUF3883</fullName>
    </submittedName>
</protein>
<dbReference type="OrthoDB" id="529575at2"/>
<comment type="caution">
    <text evidence="2">The sequence shown here is derived from an EMBL/GenBank/DDBJ whole genome shotgun (WGS) entry which is preliminary data.</text>
</comment>
<organism evidence="2 3">
    <name type="scientific">Thiohalophilus thiocyanatoxydans</name>
    <dbReference type="NCBI Taxonomy" id="381308"/>
    <lineage>
        <taxon>Bacteria</taxon>
        <taxon>Pseudomonadati</taxon>
        <taxon>Pseudomonadota</taxon>
        <taxon>Gammaproteobacteria</taxon>
        <taxon>Thiohalomonadales</taxon>
        <taxon>Thiohalophilaceae</taxon>
        <taxon>Thiohalophilus</taxon>
    </lineage>
</organism>
<dbReference type="EMBL" id="SOQX01000001">
    <property type="protein sequence ID" value="TDY03997.1"/>
    <property type="molecule type" value="Genomic_DNA"/>
</dbReference>
<keyword evidence="3" id="KW-1185">Reference proteome</keyword>
<dbReference type="RefSeq" id="WP_134080560.1">
    <property type="nucleotide sequence ID" value="NZ_SOQX01000001.1"/>
</dbReference>
<proteinExistence type="predicted"/>
<dbReference type="Pfam" id="PF13020">
    <property type="entry name" value="NOV_C"/>
    <property type="match status" value="1"/>
</dbReference>
<dbReference type="AlphaFoldDB" id="A0A4R8J107"/>
<feature type="domain" description="Protein NO VEIN C-terminal" evidence="1">
    <location>
        <begin position="160"/>
        <end position="257"/>
    </location>
</feature>
<name>A0A4R8J107_9GAMM</name>
<evidence type="ECO:0000259" key="1">
    <source>
        <dbReference type="Pfam" id="PF13020"/>
    </source>
</evidence>
<dbReference type="InterPro" id="IPR024975">
    <property type="entry name" value="NOV_C"/>
</dbReference>
<dbReference type="Proteomes" id="UP000294914">
    <property type="component" value="Unassembled WGS sequence"/>
</dbReference>
<accession>A0A4R8J107</accession>